<keyword evidence="1 2" id="KW-0238">DNA-binding</keyword>
<evidence type="ECO:0000313" key="4">
    <source>
        <dbReference type="EMBL" id="MFC4857637.1"/>
    </source>
</evidence>
<accession>A0ABV9S8V4</accession>
<dbReference type="Proteomes" id="UP001595859">
    <property type="component" value="Unassembled WGS sequence"/>
</dbReference>
<protein>
    <submittedName>
        <fullName evidence="4">TetR/AcrR family transcriptional regulator</fullName>
    </submittedName>
</protein>
<dbReference type="SUPFAM" id="SSF46689">
    <property type="entry name" value="Homeodomain-like"/>
    <property type="match status" value="1"/>
</dbReference>
<dbReference type="PANTHER" id="PTHR30055:SF231">
    <property type="entry name" value="TRANSCRIPTIONAL REGULATORY PROTEIN (PROBABLY DEOR-FAMILY)-RELATED"/>
    <property type="match status" value="1"/>
</dbReference>
<dbReference type="InterPro" id="IPR041583">
    <property type="entry name" value="TetR_C_31"/>
</dbReference>
<dbReference type="Pfam" id="PF00440">
    <property type="entry name" value="TetR_N"/>
    <property type="match status" value="1"/>
</dbReference>
<dbReference type="Gene3D" id="1.10.357.10">
    <property type="entry name" value="Tetracycline Repressor, domain 2"/>
    <property type="match status" value="1"/>
</dbReference>
<feature type="DNA-binding region" description="H-T-H motif" evidence="2">
    <location>
        <begin position="31"/>
        <end position="50"/>
    </location>
</feature>
<reference evidence="5" key="1">
    <citation type="journal article" date="2019" name="Int. J. Syst. Evol. Microbiol.">
        <title>The Global Catalogue of Microorganisms (GCM) 10K type strain sequencing project: providing services to taxonomists for standard genome sequencing and annotation.</title>
        <authorList>
            <consortium name="The Broad Institute Genomics Platform"/>
            <consortium name="The Broad Institute Genome Sequencing Center for Infectious Disease"/>
            <person name="Wu L."/>
            <person name="Ma J."/>
        </authorList>
    </citation>
    <scope>NUCLEOTIDE SEQUENCE [LARGE SCALE GENOMIC DNA]</scope>
    <source>
        <strain evidence="5">ZS-22-S1</strain>
    </source>
</reference>
<dbReference type="InterPro" id="IPR009057">
    <property type="entry name" value="Homeodomain-like_sf"/>
</dbReference>
<dbReference type="Pfam" id="PF17940">
    <property type="entry name" value="TetR_C_31"/>
    <property type="match status" value="1"/>
</dbReference>
<dbReference type="InterPro" id="IPR036271">
    <property type="entry name" value="Tet_transcr_reg_TetR-rel_C_sf"/>
</dbReference>
<organism evidence="4 5">
    <name type="scientific">Actinophytocola glycyrrhizae</name>
    <dbReference type="NCBI Taxonomy" id="2044873"/>
    <lineage>
        <taxon>Bacteria</taxon>
        <taxon>Bacillati</taxon>
        <taxon>Actinomycetota</taxon>
        <taxon>Actinomycetes</taxon>
        <taxon>Pseudonocardiales</taxon>
        <taxon>Pseudonocardiaceae</taxon>
    </lineage>
</organism>
<dbReference type="PROSITE" id="PS50977">
    <property type="entry name" value="HTH_TETR_2"/>
    <property type="match status" value="1"/>
</dbReference>
<name>A0ABV9S8V4_9PSEU</name>
<comment type="caution">
    <text evidence="4">The sequence shown here is derived from an EMBL/GenBank/DDBJ whole genome shotgun (WGS) entry which is preliminary data.</text>
</comment>
<dbReference type="InterPro" id="IPR001647">
    <property type="entry name" value="HTH_TetR"/>
</dbReference>
<evidence type="ECO:0000256" key="1">
    <source>
        <dbReference type="ARBA" id="ARBA00023125"/>
    </source>
</evidence>
<dbReference type="InterPro" id="IPR050109">
    <property type="entry name" value="HTH-type_TetR-like_transc_reg"/>
</dbReference>
<evidence type="ECO:0000256" key="2">
    <source>
        <dbReference type="PROSITE-ProRule" id="PRU00335"/>
    </source>
</evidence>
<sequence length="179" mass="19546">MSARRDPEARRRKIVTAAVRAIADVGVGNVTHRRIAELAGVPLGSTTYYFPTLDDLVAAALREAIEYARADLEAWADELQASEDVPGTFVEATLRYLDNREQVLLEYELYLAAARMPDLRPLAQLWIDGLRGICARFAGKDRGFALAALIDGHLMQALVTAEPVDVDALRAGVDRLVGG</sequence>
<dbReference type="SUPFAM" id="SSF48498">
    <property type="entry name" value="Tetracyclin repressor-like, C-terminal domain"/>
    <property type="match status" value="1"/>
</dbReference>
<dbReference type="PANTHER" id="PTHR30055">
    <property type="entry name" value="HTH-TYPE TRANSCRIPTIONAL REGULATOR RUTR"/>
    <property type="match status" value="1"/>
</dbReference>
<proteinExistence type="predicted"/>
<gene>
    <name evidence="4" type="ORF">ACFPCV_29415</name>
</gene>
<evidence type="ECO:0000313" key="5">
    <source>
        <dbReference type="Proteomes" id="UP001595859"/>
    </source>
</evidence>
<keyword evidence="5" id="KW-1185">Reference proteome</keyword>
<dbReference type="EMBL" id="JBHSIS010000020">
    <property type="protein sequence ID" value="MFC4857637.1"/>
    <property type="molecule type" value="Genomic_DNA"/>
</dbReference>
<feature type="domain" description="HTH tetR-type" evidence="3">
    <location>
        <begin position="8"/>
        <end position="68"/>
    </location>
</feature>
<evidence type="ECO:0000259" key="3">
    <source>
        <dbReference type="PROSITE" id="PS50977"/>
    </source>
</evidence>
<dbReference type="RefSeq" id="WP_378059626.1">
    <property type="nucleotide sequence ID" value="NZ_JBHSIS010000020.1"/>
</dbReference>